<keyword evidence="2" id="KW-1185">Reference proteome</keyword>
<dbReference type="Proteomes" id="UP001320706">
    <property type="component" value="Unassembled WGS sequence"/>
</dbReference>
<accession>A0ACC3SPG1</accession>
<protein>
    <submittedName>
        <fullName evidence="1">Uncharacterized protein</fullName>
    </submittedName>
</protein>
<evidence type="ECO:0000313" key="2">
    <source>
        <dbReference type="Proteomes" id="UP001320706"/>
    </source>
</evidence>
<comment type="caution">
    <text evidence="1">The sequence shown here is derived from an EMBL/GenBank/DDBJ whole genome shotgun (WGS) entry which is preliminary data.</text>
</comment>
<name>A0ACC3SPG1_9PEZI</name>
<sequence length="488" mass="53974">MCVSPSETTSLRPLILAQRLQNETSFKVGIGSAKAMAPLMLQSRKFSKDKASQALGLNQPDFDFESEGRVRRRSPAGPRHLDYAHYMPRHGVAKEEDEEQPELSEAQRLAEEYHALLNEQRLDLQRNDSSRSDVVGTDIRLVPQPLFFDHTPAFTRPSISHSKPRHANNSISPSTPLKRKTSRKQSHKKRRSSLIESLHLPGFPLKLSLTPSSTTHSRRRSTSGTIPISPPISPEHDKFLQPMHKPSPMPALRSTTDRSRAARKDSANDRFSTFFPRSGSGSRSIERARKGTHAYQTELLPPSPSRSPAPATATPPGESQPGFFGARRPSIKARIGHKHKISNSSDCTSASSESKMLSNGRSQARQIEAVARGFGQGALHSPGNSPNGSGSPQTPTGHSQSHRTATGPAWTHSIGPPKPLDDSRSALREEKEKENGGVKKQGLLAAVRESRRESRANKRREELKRMIRVVPEAEGRSPVQEVREEEWL</sequence>
<evidence type="ECO:0000313" key="1">
    <source>
        <dbReference type="EMBL" id="KAK8219875.1"/>
    </source>
</evidence>
<organism evidence="1 2">
    <name type="scientific">Zalaria obscura</name>
    <dbReference type="NCBI Taxonomy" id="2024903"/>
    <lineage>
        <taxon>Eukaryota</taxon>
        <taxon>Fungi</taxon>
        <taxon>Dikarya</taxon>
        <taxon>Ascomycota</taxon>
        <taxon>Pezizomycotina</taxon>
        <taxon>Dothideomycetes</taxon>
        <taxon>Dothideomycetidae</taxon>
        <taxon>Dothideales</taxon>
        <taxon>Zalariaceae</taxon>
        <taxon>Zalaria</taxon>
    </lineage>
</organism>
<reference evidence="1" key="1">
    <citation type="submission" date="2024-02" db="EMBL/GenBank/DDBJ databases">
        <title>Metagenome Assembled Genome of Zalaria obscura JY119.</title>
        <authorList>
            <person name="Vighnesh L."/>
            <person name="Jagadeeshwari U."/>
            <person name="Venkata Ramana C."/>
            <person name="Sasikala C."/>
        </authorList>
    </citation>
    <scope>NUCLEOTIDE SEQUENCE</scope>
    <source>
        <strain evidence="1">JY119</strain>
    </source>
</reference>
<proteinExistence type="predicted"/>
<dbReference type="EMBL" id="JAMKPW020000003">
    <property type="protein sequence ID" value="KAK8219875.1"/>
    <property type="molecule type" value="Genomic_DNA"/>
</dbReference>
<gene>
    <name evidence="1" type="ORF">M8818_000849</name>
</gene>